<comment type="subcellular location">
    <subcellularLocation>
        <location evidence="1">Nucleus</location>
    </subcellularLocation>
</comment>
<dbReference type="GO" id="GO:0003682">
    <property type="term" value="F:chromatin binding"/>
    <property type="evidence" value="ECO:0007669"/>
    <property type="project" value="TreeGrafter"/>
</dbReference>
<keyword evidence="2" id="KW-0539">Nucleus</keyword>
<dbReference type="EMBL" id="LUCH01002213">
    <property type="protein sequence ID" value="KAF5401823.1"/>
    <property type="molecule type" value="Genomic_DNA"/>
</dbReference>
<evidence type="ECO:0000256" key="3">
    <source>
        <dbReference type="SAM" id="MobiDB-lite"/>
    </source>
</evidence>
<feature type="region of interest" description="Disordered" evidence="3">
    <location>
        <begin position="515"/>
        <end position="537"/>
    </location>
</feature>
<dbReference type="PROSITE" id="PS00598">
    <property type="entry name" value="CHROMO_1"/>
    <property type="match status" value="1"/>
</dbReference>
<feature type="compositionally biased region" description="Low complexity" evidence="3">
    <location>
        <begin position="280"/>
        <end position="298"/>
    </location>
</feature>
<gene>
    <name evidence="5" type="ORF">PHET_04581</name>
</gene>
<feature type="region of interest" description="Disordered" evidence="3">
    <location>
        <begin position="622"/>
        <end position="663"/>
    </location>
</feature>
<evidence type="ECO:0000313" key="5">
    <source>
        <dbReference type="EMBL" id="KAF5401823.1"/>
    </source>
</evidence>
<dbReference type="OrthoDB" id="1918685at2759"/>
<feature type="region of interest" description="Disordered" evidence="3">
    <location>
        <begin position="116"/>
        <end position="178"/>
    </location>
</feature>
<feature type="compositionally biased region" description="Low complexity" evidence="3">
    <location>
        <begin position="79"/>
        <end position="93"/>
    </location>
</feature>
<evidence type="ECO:0000313" key="6">
    <source>
        <dbReference type="Proteomes" id="UP000748531"/>
    </source>
</evidence>
<sequence>MDKSRSRKSDVYRVEKLVARRKLGKRVEYLVKWKNWTEENNTWEPEKNILDKSLIESFIRKRKKTKNRRKPESSVPSTSDLPPMAPLSAASPLRTTVDPNQPLTISVASPIPLGVTQSNPVHPKTSPFSCSPPLSTHLSPDPDGKHVPSSASTVSPLEPPTSPTHHTASTPNWDSRNWLPERRFRPSTLMVAAASASAAHTAAAVASSRTAVKHTSTHASSVSSGGTRTVISTEVPTTIQLHADRVNIPTTTVASSEERPKIRLTIPRERLLPCPPPGVQSSSSSSQNSSQLTVSSSSIATEDEGDHTSFVNDTERSLACFLAPTELPRRAATNSSPLPFTTLRTPEVIIESMSPACAPSSPMWNMRAKESGSPLTNLPKFVLSPTSSEIGAHKKRHHIDEYPPSMDSREFLQQLQIVKKRKHLAKKEKRKRHRDHEHTPVSPCFSADGDFASLYDVQLNTYVPNAVKIRRCSGSATSTPSSESGLPASPITPDEVPRLAPLRIQLPRSFSTQLSAPGSLSIQNEARSSSAVRKPSIPPFQLPRCNGLKESGNTYTEHFPNTFAHILTPDPKRLRLVHEICVTDVTAGGLTISIKECSGPENFFGVPSNQLVQWAPKKTEPIHHSLSDPLPDLKKFTPASHPSTHISRKPHSESPGSNDYRDENVAPVVSSAVPSPSLETHPPPSPVRACELSTIYEESTISNTSQSKCSATLHSSSSIPKLEETSEILSKSAVYVPDLIAPTKSSLITKSDPDLKPDVDSVASTSALVLAVTESAMRTASEAPSSPGLLLPPRRSSTPINHSPPSPIRTWTPTESRPSTAPPDKQTVVPASMNSVALTSVISRVCSTVSTKQIASITDTKVTPRKPNGFTQSVLATQKPVGSVPVQARRTSANSTKQSQADGPRRSQKSKQTGSSSVSVPSNRSGSTRQLKSKFPPHPTTVTANLNDPANVYTFPDSSPTHNLSPRSGASRTVTTTAGKQSQCTFTSTTGTEQGLNVLGHLNEPTVSVPSMLNNGFDAFSSSLLGFSQACSIPNSLTSTSLGLSLTSGPLTSQHAPNQDPTLAFYLQQQIPMFYADPTCNSVPTLGAFPINGTASISGGRLSSTAPWPSLLPSSLSSLIPTSLLSTDHSIVGSLGQFALSTSSGEQLSAQLQLADLMMAAVSNPNGFDPSTTGAGILTLTDHCVPPPVVSDDAPIDLSSKR</sequence>
<feature type="compositionally biased region" description="Polar residues" evidence="3">
    <location>
        <begin position="956"/>
        <end position="988"/>
    </location>
</feature>
<dbReference type="Pfam" id="PF17218">
    <property type="entry name" value="CBX7_C"/>
    <property type="match status" value="1"/>
</dbReference>
<dbReference type="PANTHER" id="PTHR46389:SF3">
    <property type="entry name" value="POLYCOMB GROUP PROTEIN PC"/>
    <property type="match status" value="1"/>
</dbReference>
<feature type="region of interest" description="Disordered" evidence="3">
    <location>
        <begin position="778"/>
        <end position="828"/>
    </location>
</feature>
<feature type="compositionally biased region" description="Low complexity" evidence="3">
    <location>
        <begin position="473"/>
        <end position="485"/>
    </location>
</feature>
<feature type="compositionally biased region" description="Polar residues" evidence="3">
    <location>
        <begin position="889"/>
        <end position="901"/>
    </location>
</feature>
<dbReference type="InterPro" id="IPR052458">
    <property type="entry name" value="PcG_PRC1-like_component"/>
</dbReference>
<feature type="compositionally biased region" description="Basic and acidic residues" evidence="3">
    <location>
        <begin position="622"/>
        <end position="635"/>
    </location>
</feature>
<feature type="compositionally biased region" description="Low complexity" evidence="3">
    <location>
        <begin position="910"/>
        <end position="928"/>
    </location>
</feature>
<dbReference type="InterPro" id="IPR033773">
    <property type="entry name" value="CBX7_C"/>
</dbReference>
<feature type="compositionally biased region" description="Polar residues" evidence="3">
    <location>
        <begin position="116"/>
        <end position="138"/>
    </location>
</feature>
<dbReference type="AlphaFoldDB" id="A0A8J4SMD3"/>
<organism evidence="5 6">
    <name type="scientific">Paragonimus heterotremus</name>
    <dbReference type="NCBI Taxonomy" id="100268"/>
    <lineage>
        <taxon>Eukaryota</taxon>
        <taxon>Metazoa</taxon>
        <taxon>Spiralia</taxon>
        <taxon>Lophotrochozoa</taxon>
        <taxon>Platyhelminthes</taxon>
        <taxon>Trematoda</taxon>
        <taxon>Digenea</taxon>
        <taxon>Plagiorchiida</taxon>
        <taxon>Troglotremata</taxon>
        <taxon>Troglotrematidae</taxon>
        <taxon>Paragonimus</taxon>
    </lineage>
</organism>
<dbReference type="Proteomes" id="UP000748531">
    <property type="component" value="Unassembled WGS sequence"/>
</dbReference>
<dbReference type="InterPro" id="IPR023780">
    <property type="entry name" value="Chromo_domain"/>
</dbReference>
<reference evidence="5" key="1">
    <citation type="submission" date="2019-05" db="EMBL/GenBank/DDBJ databases">
        <title>Annotation for the trematode Paragonimus heterotremus.</title>
        <authorList>
            <person name="Choi Y.-J."/>
        </authorList>
    </citation>
    <scope>NUCLEOTIDE SEQUENCE</scope>
    <source>
        <strain evidence="5">LC</strain>
    </source>
</reference>
<evidence type="ECO:0000259" key="4">
    <source>
        <dbReference type="PROSITE" id="PS50013"/>
    </source>
</evidence>
<feature type="domain" description="Chromo" evidence="4">
    <location>
        <begin position="12"/>
        <end position="70"/>
    </location>
</feature>
<dbReference type="GO" id="GO:0000122">
    <property type="term" value="P:negative regulation of transcription by RNA polymerase II"/>
    <property type="evidence" value="ECO:0007669"/>
    <property type="project" value="TreeGrafter"/>
</dbReference>
<feature type="region of interest" description="Disordered" evidence="3">
    <location>
        <begin position="860"/>
        <end position="988"/>
    </location>
</feature>
<feature type="compositionally biased region" description="Low complexity" evidence="3">
    <location>
        <begin position="784"/>
        <end position="797"/>
    </location>
</feature>
<proteinExistence type="predicted"/>
<dbReference type="PANTHER" id="PTHR46389">
    <property type="entry name" value="POLYCOMB GROUP PROTEIN PC"/>
    <property type="match status" value="1"/>
</dbReference>
<dbReference type="InterPro" id="IPR000953">
    <property type="entry name" value="Chromo/chromo_shadow_dom"/>
</dbReference>
<protein>
    <submittedName>
        <fullName evidence="5">Chromobox protein 2</fullName>
    </submittedName>
</protein>
<dbReference type="SUPFAM" id="SSF54160">
    <property type="entry name" value="Chromo domain-like"/>
    <property type="match status" value="1"/>
</dbReference>
<feature type="region of interest" description="Disordered" evidence="3">
    <location>
        <begin position="61"/>
        <end position="101"/>
    </location>
</feature>
<comment type="caution">
    <text evidence="5">The sequence shown here is derived from an EMBL/GenBank/DDBJ whole genome shotgun (WGS) entry which is preliminary data.</text>
</comment>
<dbReference type="InterPro" id="IPR016197">
    <property type="entry name" value="Chromo-like_dom_sf"/>
</dbReference>
<dbReference type="GO" id="GO:0000785">
    <property type="term" value="C:chromatin"/>
    <property type="evidence" value="ECO:0007669"/>
    <property type="project" value="TreeGrafter"/>
</dbReference>
<dbReference type="InterPro" id="IPR023779">
    <property type="entry name" value="Chromodomain_CS"/>
</dbReference>
<dbReference type="SMART" id="SM00298">
    <property type="entry name" value="CHROMO"/>
    <property type="match status" value="1"/>
</dbReference>
<feature type="compositionally biased region" description="Basic and acidic residues" evidence="3">
    <location>
        <begin position="256"/>
        <end position="271"/>
    </location>
</feature>
<dbReference type="GO" id="GO:0035102">
    <property type="term" value="C:PRC1 complex"/>
    <property type="evidence" value="ECO:0007669"/>
    <property type="project" value="TreeGrafter"/>
</dbReference>
<dbReference type="Gene3D" id="2.40.50.40">
    <property type="match status" value="1"/>
</dbReference>
<dbReference type="Pfam" id="PF00385">
    <property type="entry name" value="Chromo"/>
    <property type="match status" value="1"/>
</dbReference>
<feature type="compositionally biased region" description="Polar residues" evidence="3">
    <location>
        <begin position="808"/>
        <end position="819"/>
    </location>
</feature>
<evidence type="ECO:0000256" key="1">
    <source>
        <dbReference type="ARBA" id="ARBA00004123"/>
    </source>
</evidence>
<dbReference type="PROSITE" id="PS50013">
    <property type="entry name" value="CHROMO_2"/>
    <property type="match status" value="1"/>
</dbReference>
<feature type="compositionally biased region" description="Polar residues" evidence="3">
    <location>
        <begin position="515"/>
        <end position="531"/>
    </location>
</feature>
<evidence type="ECO:0000256" key="2">
    <source>
        <dbReference type="ARBA" id="ARBA00023242"/>
    </source>
</evidence>
<keyword evidence="6" id="KW-1185">Reference proteome</keyword>
<feature type="region of interest" description="Disordered" evidence="3">
    <location>
        <begin position="473"/>
        <end position="494"/>
    </location>
</feature>
<name>A0A8J4SMD3_9TREM</name>
<feature type="region of interest" description="Disordered" evidence="3">
    <location>
        <begin position="251"/>
        <end position="309"/>
    </location>
</feature>
<accession>A0A8J4SMD3</accession>